<keyword evidence="1" id="KW-0732">Signal</keyword>
<evidence type="ECO:0000256" key="2">
    <source>
        <dbReference type="ARBA" id="ARBA00023002"/>
    </source>
</evidence>
<gene>
    <name evidence="6" type="ORF">CC99x_00202</name>
    <name evidence="7" type="ORF">CC99x_005925</name>
</gene>
<dbReference type="OrthoDB" id="9780340at2"/>
<dbReference type="InterPro" id="IPR001853">
    <property type="entry name" value="DSBA-like_thioredoxin_dom"/>
</dbReference>
<dbReference type="STRING" id="437022.CC99x_00202"/>
<dbReference type="GO" id="GO:0016491">
    <property type="term" value="F:oxidoreductase activity"/>
    <property type="evidence" value="ECO:0007669"/>
    <property type="project" value="UniProtKB-KW"/>
</dbReference>
<keyword evidence="8" id="KW-1185">Reference proteome</keyword>
<evidence type="ECO:0000259" key="5">
    <source>
        <dbReference type="Pfam" id="PF01323"/>
    </source>
</evidence>
<proteinExistence type="predicted"/>
<evidence type="ECO:0000313" key="7">
    <source>
        <dbReference type="EMBL" id="MCS5708442.1"/>
    </source>
</evidence>
<reference evidence="7" key="3">
    <citation type="submission" date="2021-06" db="EMBL/GenBank/DDBJ databases">
        <title>Genomic Description and Analysis of Intracellular Bacteria, Candidatus Berkiella cookevillensis and Candidatus Berkiella aquae.</title>
        <authorList>
            <person name="Kidane D.T."/>
            <person name="Mehari Y.T."/>
            <person name="Rice F.C."/>
            <person name="Arivett B.A."/>
            <person name="Farone A.L."/>
            <person name="Berk S.G."/>
            <person name="Farone M.B."/>
        </authorList>
    </citation>
    <scope>NUCLEOTIDE SEQUENCE</scope>
    <source>
        <strain evidence="7">CC99</strain>
    </source>
</reference>
<name>A0A0Q9YHB5_9GAMM</name>
<dbReference type="PANTHER" id="PTHR13887:SF14">
    <property type="entry name" value="DISULFIDE BOND FORMATION PROTEIN D"/>
    <property type="match status" value="1"/>
</dbReference>
<evidence type="ECO:0000313" key="8">
    <source>
        <dbReference type="Proteomes" id="UP000051494"/>
    </source>
</evidence>
<dbReference type="AlphaFoldDB" id="A0A0Q9YHB5"/>
<protein>
    <submittedName>
        <fullName evidence="6">DSBA-like thioredoxin domain protein</fullName>
    </submittedName>
    <submittedName>
        <fullName evidence="7">DsbA family protein</fullName>
    </submittedName>
</protein>
<dbReference type="EMBL" id="LKHV01000001">
    <property type="protein sequence ID" value="KRG19981.1"/>
    <property type="molecule type" value="Genomic_DNA"/>
</dbReference>
<dbReference type="Pfam" id="PF01323">
    <property type="entry name" value="DSBA"/>
    <property type="match status" value="1"/>
</dbReference>
<evidence type="ECO:0000313" key="6">
    <source>
        <dbReference type="EMBL" id="KRG19981.1"/>
    </source>
</evidence>
<reference evidence="7" key="2">
    <citation type="journal article" date="2016" name="Genome Announc.">
        <title>Draft Genome Sequences of Two Novel Amoeba-Resistant Intranuclear Bacteria, 'Candidatus Berkiella cookevillensis' and 'Candidatus Berkiella aquae'.</title>
        <authorList>
            <person name="Mehari Y.T."/>
            <person name="Arivett B.A."/>
            <person name="Farone A.L."/>
            <person name="Gunderson J.H."/>
            <person name="Farone M.B."/>
        </authorList>
    </citation>
    <scope>NUCLEOTIDE SEQUENCE</scope>
    <source>
        <strain evidence="7">CC99</strain>
    </source>
</reference>
<dbReference type="InterPro" id="IPR017937">
    <property type="entry name" value="Thioredoxin_CS"/>
</dbReference>
<organism evidence="6">
    <name type="scientific">Candidatus Berkiella cookevillensis</name>
    <dbReference type="NCBI Taxonomy" id="437022"/>
    <lineage>
        <taxon>Bacteria</taxon>
        <taxon>Pseudomonadati</taxon>
        <taxon>Pseudomonadota</taxon>
        <taxon>Gammaproteobacteria</taxon>
        <taxon>Candidatus Berkiellales</taxon>
        <taxon>Candidatus Berkiellaceae</taxon>
        <taxon>Candidatus Berkiella</taxon>
    </lineage>
</organism>
<dbReference type="Gene3D" id="3.40.30.10">
    <property type="entry name" value="Glutaredoxin"/>
    <property type="match status" value="1"/>
</dbReference>
<dbReference type="Proteomes" id="UP000051494">
    <property type="component" value="Unassembled WGS sequence"/>
</dbReference>
<dbReference type="InterPro" id="IPR036249">
    <property type="entry name" value="Thioredoxin-like_sf"/>
</dbReference>
<feature type="domain" description="DSBA-like thioredoxin" evidence="5">
    <location>
        <begin position="82"/>
        <end position="207"/>
    </location>
</feature>
<dbReference type="EMBL" id="LKHV02000001">
    <property type="protein sequence ID" value="MCS5708442.1"/>
    <property type="molecule type" value="Genomic_DNA"/>
</dbReference>
<dbReference type="SUPFAM" id="SSF52833">
    <property type="entry name" value="Thioredoxin-like"/>
    <property type="match status" value="1"/>
</dbReference>
<evidence type="ECO:0000256" key="1">
    <source>
        <dbReference type="ARBA" id="ARBA00022729"/>
    </source>
</evidence>
<evidence type="ECO:0000256" key="3">
    <source>
        <dbReference type="ARBA" id="ARBA00023157"/>
    </source>
</evidence>
<dbReference type="PANTHER" id="PTHR13887">
    <property type="entry name" value="GLUTATHIONE S-TRANSFERASE KAPPA"/>
    <property type="match status" value="1"/>
</dbReference>
<dbReference type="RefSeq" id="WP_057622726.1">
    <property type="nucleotide sequence ID" value="NZ_LKHV02000001.1"/>
</dbReference>
<accession>A0A0Q9YHB5</accession>
<reference evidence="6" key="1">
    <citation type="submission" date="2015-09" db="EMBL/GenBank/DDBJ databases">
        <title>Draft Genome Sequences of Two Novel Amoeba-resistant Intranuclear Bacteria, Candidatus Berkiella cookevillensis and Candidatus Berkiella aquae.</title>
        <authorList>
            <person name="Mehari Y.T."/>
            <person name="Arivett B.A."/>
            <person name="Farone A.L."/>
            <person name="Gunderson J.H."/>
            <person name="Farone M.B."/>
        </authorList>
    </citation>
    <scope>NUCLEOTIDE SEQUENCE [LARGE SCALE GENOMIC DNA]</scope>
    <source>
        <strain evidence="6">CC99</strain>
    </source>
</reference>
<comment type="caution">
    <text evidence="6">The sequence shown here is derived from an EMBL/GenBank/DDBJ whole genome shotgun (WGS) entry which is preliminary data.</text>
</comment>
<keyword evidence="4" id="KW-0676">Redox-active center</keyword>
<dbReference type="PROSITE" id="PS00194">
    <property type="entry name" value="THIOREDOXIN_1"/>
    <property type="match status" value="1"/>
</dbReference>
<evidence type="ECO:0000256" key="4">
    <source>
        <dbReference type="ARBA" id="ARBA00023284"/>
    </source>
</evidence>
<keyword evidence="3" id="KW-1015">Disulfide bond</keyword>
<keyword evidence="2" id="KW-0560">Oxidoreductase</keyword>
<sequence>MKITKAIDLFKKSAIHLAAISLLVFPIFVSAAITPDMITIISPGLLGDSSPKEIAELKKIIINREAEIFETQDLSKVEHPLLVEFFDYTCGHCKQMAKRLSSFTAKHPNIQIIYKEFPIRGDQARYAARAAIASKQQSQYVSYHRALMYYNDLTNGSIIHQAEKLKLDIKQLKRDMESKETYQIISNNYALAKALKISGTPTFIIYGIDLNKKPHIYYVQGSLERTELKRFLYGIIPQK</sequence>